<keyword evidence="2" id="KW-1185">Reference proteome</keyword>
<dbReference type="EMBL" id="JANBPW010000016">
    <property type="protein sequence ID" value="KAJ1951429.1"/>
    <property type="molecule type" value="Genomic_DNA"/>
</dbReference>
<reference evidence="1" key="1">
    <citation type="submission" date="2022-07" db="EMBL/GenBank/DDBJ databases">
        <title>Phylogenomic reconstructions and comparative analyses of Kickxellomycotina fungi.</title>
        <authorList>
            <person name="Reynolds N.K."/>
            <person name="Stajich J.E."/>
            <person name="Barry K."/>
            <person name="Grigoriev I.V."/>
            <person name="Crous P."/>
            <person name="Smith M.E."/>
        </authorList>
    </citation>
    <scope>NUCLEOTIDE SEQUENCE</scope>
    <source>
        <strain evidence="1">NRRL 5244</strain>
    </source>
</reference>
<evidence type="ECO:0000313" key="2">
    <source>
        <dbReference type="Proteomes" id="UP001150603"/>
    </source>
</evidence>
<protein>
    <submittedName>
        <fullName evidence="1">Uncharacterized protein</fullName>
    </submittedName>
</protein>
<proteinExistence type="predicted"/>
<name>A0ACC1JHT3_9FUNG</name>
<accession>A0ACC1JHT3</accession>
<organism evidence="1 2">
    <name type="scientific">Linderina macrospora</name>
    <dbReference type="NCBI Taxonomy" id="4868"/>
    <lineage>
        <taxon>Eukaryota</taxon>
        <taxon>Fungi</taxon>
        <taxon>Fungi incertae sedis</taxon>
        <taxon>Zoopagomycota</taxon>
        <taxon>Kickxellomycotina</taxon>
        <taxon>Kickxellomycetes</taxon>
        <taxon>Kickxellales</taxon>
        <taxon>Kickxellaceae</taxon>
        <taxon>Linderina</taxon>
    </lineage>
</organism>
<evidence type="ECO:0000313" key="1">
    <source>
        <dbReference type="EMBL" id="KAJ1951429.1"/>
    </source>
</evidence>
<dbReference type="Proteomes" id="UP001150603">
    <property type="component" value="Unassembled WGS sequence"/>
</dbReference>
<sequence length="707" mass="80181">MNPGRSTVLATIGGWAFNDPGPTEHRFSDLIAKPDRRNKFNDAISKWIEQGLADGLDIDFEYPTSDEHGGRKPDYDNYLTWIKELRGKIGKASLSIAAPASPWYLRGFRIDEMAEHLDYIVFMTYDLHGVWDKNIKSLGAYLNPHTNMTEIKDALKIIERAGVPSNKIMMGIGFYGRGYISYGEIKDMVDNRQSYHVQYDDKALVNIMLYGYNDYVSYDNEMSLKAKLKEAKDMCLGGVSIWALDLDDRYGSLITAISGLPYRPLDGSDGTDTFGEEDEDDEDVFFDFFEIQDVGDISDDDFLNRIKDKMTLRDKKYMRDDFWDTVFDEVNSDIGRVGGLAPERIYQLYLLAGSRMMQQLIDAAKKDLKDQDMTGKWQKKYQKYMREQVDQKLADVCYEHGEWFTCKDMYKHKSKKCPKKADWWDEAEFMLKDDSDSVQAFDKYINETLGLSHDMLVMGTKFVDDRGFYCPPPIMRVTPNGTSPITDLAVVGNERDVFGCLSAVNKIPGLMDNYPPKTGELLTAFINSATASLEDMQFRHELQTTDINTLYQGVVQTIARTQSGNDTLDQFYQYREWVEEKKKESKFIALFFIELVVGAVLGGVIDVAIGLVGEAITMGIEAIGAARAVATIETQMARAMDTLAELPGIRNAIRLVDEGAQASKLVFRRAWESFPKPVKALFRRLAPKVEKAKALIKKHGCDAASMY</sequence>
<gene>
    <name evidence="1" type="ORF">FBU59_000158</name>
</gene>
<comment type="caution">
    <text evidence="1">The sequence shown here is derived from an EMBL/GenBank/DDBJ whole genome shotgun (WGS) entry which is preliminary data.</text>
</comment>